<accession>A0A3B0Z6E5</accession>
<dbReference type="GO" id="GO:0009103">
    <property type="term" value="P:lipopolysaccharide biosynthetic process"/>
    <property type="evidence" value="ECO:0007669"/>
    <property type="project" value="UniProtKB-KW"/>
</dbReference>
<reference evidence="13" key="1">
    <citation type="submission" date="2018-06" db="EMBL/GenBank/DDBJ databases">
        <authorList>
            <person name="Zhirakovskaya E."/>
        </authorList>
    </citation>
    <scope>NUCLEOTIDE SEQUENCE</scope>
</reference>
<dbReference type="CDD" id="cd06853">
    <property type="entry name" value="GT_WecA_like"/>
    <property type="match status" value="1"/>
</dbReference>
<evidence type="ECO:0000313" key="13">
    <source>
        <dbReference type="EMBL" id="VAW83763.1"/>
    </source>
</evidence>
<keyword evidence="2" id="KW-1003">Cell membrane</keyword>
<dbReference type="Pfam" id="PF00953">
    <property type="entry name" value="Glycos_transf_4"/>
    <property type="match status" value="1"/>
</dbReference>
<feature type="transmembrane region" description="Helical" evidence="12">
    <location>
        <begin position="69"/>
        <end position="86"/>
    </location>
</feature>
<evidence type="ECO:0000256" key="1">
    <source>
        <dbReference type="ARBA" id="ARBA00004651"/>
    </source>
</evidence>
<evidence type="ECO:0000256" key="5">
    <source>
        <dbReference type="ARBA" id="ARBA00022679"/>
    </source>
</evidence>
<evidence type="ECO:0000256" key="11">
    <source>
        <dbReference type="ARBA" id="ARBA00023211"/>
    </source>
</evidence>
<dbReference type="GO" id="GO:0005886">
    <property type="term" value="C:plasma membrane"/>
    <property type="evidence" value="ECO:0007669"/>
    <property type="project" value="UniProtKB-SubCell"/>
</dbReference>
<evidence type="ECO:0000256" key="4">
    <source>
        <dbReference type="ARBA" id="ARBA00022676"/>
    </source>
</evidence>
<feature type="transmembrane region" description="Helical" evidence="12">
    <location>
        <begin position="6"/>
        <end position="24"/>
    </location>
</feature>
<dbReference type="AlphaFoldDB" id="A0A3B0Z6E5"/>
<dbReference type="HAMAP" id="MF_02030">
    <property type="entry name" value="WecA_Gammaproteo"/>
    <property type="match status" value="1"/>
</dbReference>
<feature type="transmembrane region" description="Helical" evidence="12">
    <location>
        <begin position="44"/>
        <end position="63"/>
    </location>
</feature>
<feature type="transmembrane region" description="Helical" evidence="12">
    <location>
        <begin position="245"/>
        <end position="265"/>
    </location>
</feature>
<dbReference type="EC" id="2.7.8.33" evidence="13"/>
<keyword evidence="3" id="KW-0997">Cell inner membrane</keyword>
<feature type="transmembrane region" description="Helical" evidence="12">
    <location>
        <begin position="157"/>
        <end position="177"/>
    </location>
</feature>
<keyword evidence="6 12" id="KW-0812">Transmembrane</keyword>
<keyword evidence="11" id="KW-0464">Manganese</keyword>
<dbReference type="PANTHER" id="PTHR22926">
    <property type="entry name" value="PHOSPHO-N-ACETYLMURAMOYL-PENTAPEPTIDE-TRANSFERASE"/>
    <property type="match status" value="1"/>
</dbReference>
<evidence type="ECO:0000256" key="8">
    <source>
        <dbReference type="ARBA" id="ARBA00022985"/>
    </source>
</evidence>
<organism evidence="13">
    <name type="scientific">hydrothermal vent metagenome</name>
    <dbReference type="NCBI Taxonomy" id="652676"/>
    <lineage>
        <taxon>unclassified sequences</taxon>
        <taxon>metagenomes</taxon>
        <taxon>ecological metagenomes</taxon>
    </lineage>
</organism>
<feature type="transmembrane region" description="Helical" evidence="12">
    <location>
        <begin position="211"/>
        <end position="230"/>
    </location>
</feature>
<feature type="transmembrane region" description="Helical" evidence="12">
    <location>
        <begin position="321"/>
        <end position="339"/>
    </location>
</feature>
<evidence type="ECO:0000256" key="3">
    <source>
        <dbReference type="ARBA" id="ARBA00022519"/>
    </source>
</evidence>
<protein>
    <submittedName>
        <fullName evidence="13">Undecaprenyl-phosphate alpha-N-acetylglucosaminyl 1-phosphate transferase</fullName>
        <ecNumber evidence="13">2.7.8.33</ecNumber>
    </submittedName>
</protein>
<feature type="transmembrane region" description="Helical" evidence="12">
    <location>
        <begin position="130"/>
        <end position="150"/>
    </location>
</feature>
<feature type="transmembrane region" description="Helical" evidence="12">
    <location>
        <begin position="98"/>
        <end position="124"/>
    </location>
</feature>
<evidence type="ECO:0000256" key="12">
    <source>
        <dbReference type="SAM" id="Phobius"/>
    </source>
</evidence>
<dbReference type="EMBL" id="UOFP01000002">
    <property type="protein sequence ID" value="VAW83763.1"/>
    <property type="molecule type" value="Genomic_DNA"/>
</dbReference>
<evidence type="ECO:0000256" key="9">
    <source>
        <dbReference type="ARBA" id="ARBA00022989"/>
    </source>
</evidence>
<dbReference type="GO" id="GO:0036380">
    <property type="term" value="F:UDP-N-acetylglucosamine-undecaprenyl-phosphate N-acetylglucosaminephosphotransferase activity"/>
    <property type="evidence" value="ECO:0007669"/>
    <property type="project" value="UniProtKB-EC"/>
</dbReference>
<evidence type="ECO:0000256" key="2">
    <source>
        <dbReference type="ARBA" id="ARBA00022475"/>
    </source>
</evidence>
<dbReference type="PROSITE" id="PS01348">
    <property type="entry name" value="MRAY_2"/>
    <property type="match status" value="1"/>
</dbReference>
<dbReference type="InterPro" id="IPR018480">
    <property type="entry name" value="PNAcMuramoyl-5peptid_Trfase_CS"/>
</dbReference>
<keyword evidence="5 13" id="KW-0808">Transferase</keyword>
<keyword evidence="7" id="KW-0460">Magnesium</keyword>
<keyword evidence="8" id="KW-0448">Lipopolysaccharide biosynthesis</keyword>
<comment type="subcellular location">
    <subcellularLocation>
        <location evidence="1">Cell membrane</location>
        <topology evidence="1">Multi-pass membrane protein</topology>
    </subcellularLocation>
</comment>
<proteinExistence type="inferred from homology"/>
<gene>
    <name evidence="13" type="ORF">MNBD_GAMMA18-457</name>
</gene>
<dbReference type="GO" id="GO:0009276">
    <property type="term" value="C:Gram-negative-bacterium-type cell wall"/>
    <property type="evidence" value="ECO:0007669"/>
    <property type="project" value="InterPro"/>
</dbReference>
<dbReference type="InterPro" id="IPR000715">
    <property type="entry name" value="Glycosyl_transferase_4"/>
</dbReference>
<dbReference type="GO" id="GO:0044038">
    <property type="term" value="P:cell wall macromolecule biosynthetic process"/>
    <property type="evidence" value="ECO:0007669"/>
    <property type="project" value="TreeGrafter"/>
</dbReference>
<dbReference type="PANTHER" id="PTHR22926:SF3">
    <property type="entry name" value="UNDECAPRENYL-PHOSPHATE ALPHA-N-ACETYLGLUCOSAMINYL 1-PHOSPHATE TRANSFERASE"/>
    <property type="match status" value="1"/>
</dbReference>
<evidence type="ECO:0000256" key="10">
    <source>
        <dbReference type="ARBA" id="ARBA00023136"/>
    </source>
</evidence>
<feature type="transmembrane region" description="Helical" evidence="12">
    <location>
        <begin position="286"/>
        <end position="309"/>
    </location>
</feature>
<keyword evidence="4" id="KW-0328">Glycosyltransferase</keyword>
<keyword evidence="10 12" id="KW-0472">Membrane</keyword>
<dbReference type="InterPro" id="IPR012750">
    <property type="entry name" value="ECA_WecA-rel"/>
</dbReference>
<keyword evidence="9 12" id="KW-1133">Transmembrane helix</keyword>
<dbReference type="GO" id="GO:0016757">
    <property type="term" value="F:glycosyltransferase activity"/>
    <property type="evidence" value="ECO:0007669"/>
    <property type="project" value="UniProtKB-KW"/>
</dbReference>
<feature type="transmembrane region" description="Helical" evidence="12">
    <location>
        <begin position="183"/>
        <end position="199"/>
    </location>
</feature>
<name>A0A3B0Z6E5_9ZZZZ</name>
<dbReference type="GO" id="GO:0071555">
    <property type="term" value="P:cell wall organization"/>
    <property type="evidence" value="ECO:0007669"/>
    <property type="project" value="TreeGrafter"/>
</dbReference>
<dbReference type="GO" id="GO:0030145">
    <property type="term" value="F:manganese ion binding"/>
    <property type="evidence" value="ECO:0007669"/>
    <property type="project" value="InterPro"/>
</dbReference>
<dbReference type="GO" id="GO:0000287">
    <property type="term" value="F:magnesium ion binding"/>
    <property type="evidence" value="ECO:0007669"/>
    <property type="project" value="InterPro"/>
</dbReference>
<evidence type="ECO:0000256" key="6">
    <source>
        <dbReference type="ARBA" id="ARBA00022692"/>
    </source>
</evidence>
<evidence type="ECO:0000256" key="7">
    <source>
        <dbReference type="ARBA" id="ARBA00022842"/>
    </source>
</evidence>
<sequence length="354" mass="38409">MQGLSSYLIAFFVTLISVVFYIPVARRIGLLDAPCERKHHDGSIPLIGGVAMFTGLLFAVFSLPIPIDSYRAFIAGITIMMVVGVMDDLRELSARVRFLAQVIAALLMIYWGDLMLLSFGSAFYSEVVNLGVWAIPFTVFAVVGVVNATNMTDGVDGLAGSMALVILSAFAVIAAATGLYNDLMVLLAVIAAILAFLLFNFPIPGRAQAKIFMGDGGSMFLGFVIAWYGVSLTQGEHAAISPTTALWVIGLPILDTIAIMTRRVLRGHSPFSPDREHFHHILQVAGFSKTMVVVIMMILSALLAAIGLFGELLGVPEYIMFYGYIMLLGLYFWGVMHAWKVMKVIKKVGGVIKN</sequence>